<dbReference type="InterPro" id="IPR053867">
    <property type="entry name" value="PhyR_sigma4"/>
</dbReference>
<dbReference type="PIRSF" id="PIRSF036400">
    <property type="entry name" value="RR_Ctr_UCP036400"/>
    <property type="match status" value="1"/>
</dbReference>
<proteinExistence type="predicted"/>
<sequence>MQFRPPASNRGTNSFTQEQRIPMSLGQELAPHLPFLRRYARALTGSQTHGDAFVRAALEAIVAAPDSFPRDVEPRLGLYKTFHAIWSTANIEEGADSDMDDAGNPEAIAQARLSRITPLSRQALLLTALEGFSATDAGYLIGAQPGEVDNLVQEALSEIERQTLADVLIIEDEPIIAMDIETIVRDLGHNVTGVAVTRDEAVAQARAHPPGLVLADIQLADDSSGIDAVRDILAEFAVPVIFITAFPERLLTGTRPEPTFLITKPFQRATVKAAIAQALFFDSATVPAG</sequence>
<dbReference type="PANTHER" id="PTHR44591:SF3">
    <property type="entry name" value="RESPONSE REGULATORY DOMAIN-CONTAINING PROTEIN"/>
    <property type="match status" value="1"/>
</dbReference>
<protein>
    <submittedName>
        <fullName evidence="4">Anti-anti sigma factor/receiver protein PhyR</fullName>
    </submittedName>
</protein>
<organism evidence="4 5">
    <name type="scientific">Sphingomonas rosea</name>
    <dbReference type="NCBI Taxonomy" id="335605"/>
    <lineage>
        <taxon>Bacteria</taxon>
        <taxon>Pseudomonadati</taxon>
        <taxon>Pseudomonadota</taxon>
        <taxon>Alphaproteobacteria</taxon>
        <taxon>Sphingomonadales</taxon>
        <taxon>Sphingomonadaceae</taxon>
        <taxon>Sphingomonas</taxon>
    </lineage>
</organism>
<evidence type="ECO:0000313" key="4">
    <source>
        <dbReference type="EMBL" id="GAA4034861.1"/>
    </source>
</evidence>
<dbReference type="InterPro" id="IPR001789">
    <property type="entry name" value="Sig_transdc_resp-reg_receiver"/>
</dbReference>
<dbReference type="Pfam" id="PF00072">
    <property type="entry name" value="Response_reg"/>
    <property type="match status" value="1"/>
</dbReference>
<reference evidence="5" key="1">
    <citation type="journal article" date="2019" name="Int. J. Syst. Evol. Microbiol.">
        <title>The Global Catalogue of Microorganisms (GCM) 10K type strain sequencing project: providing services to taxonomists for standard genome sequencing and annotation.</title>
        <authorList>
            <consortium name="The Broad Institute Genomics Platform"/>
            <consortium name="The Broad Institute Genome Sequencing Center for Infectious Disease"/>
            <person name="Wu L."/>
            <person name="Ma J."/>
        </authorList>
    </citation>
    <scope>NUCLEOTIDE SEQUENCE [LARGE SCALE GENOMIC DNA]</scope>
    <source>
        <strain evidence="5">JCM 17564</strain>
    </source>
</reference>
<dbReference type="InterPro" id="IPR011006">
    <property type="entry name" value="CheY-like_superfamily"/>
</dbReference>
<accession>A0ABP7U2U3</accession>
<comment type="caution">
    <text evidence="4">The sequence shown here is derived from an EMBL/GenBank/DDBJ whole genome shotgun (WGS) entry which is preliminary data.</text>
</comment>
<dbReference type="Gene3D" id="3.40.50.2300">
    <property type="match status" value="1"/>
</dbReference>
<dbReference type="Gene3D" id="1.20.140.160">
    <property type="match status" value="1"/>
</dbReference>
<dbReference type="InterPro" id="IPR053866">
    <property type="entry name" value="PhyR_sigma2"/>
</dbReference>
<dbReference type="PANTHER" id="PTHR44591">
    <property type="entry name" value="STRESS RESPONSE REGULATOR PROTEIN 1"/>
    <property type="match status" value="1"/>
</dbReference>
<keyword evidence="1 2" id="KW-0597">Phosphoprotein</keyword>
<dbReference type="Pfam" id="PF22233">
    <property type="entry name" value="PhyR_sigma-like"/>
    <property type="match status" value="1"/>
</dbReference>
<evidence type="ECO:0000256" key="1">
    <source>
        <dbReference type="ARBA" id="ARBA00022553"/>
    </source>
</evidence>
<dbReference type="SUPFAM" id="SSF52172">
    <property type="entry name" value="CheY-like"/>
    <property type="match status" value="1"/>
</dbReference>
<dbReference type="CDD" id="cd17540">
    <property type="entry name" value="REC_PhyR"/>
    <property type="match status" value="1"/>
</dbReference>
<keyword evidence="5" id="KW-1185">Reference proteome</keyword>
<dbReference type="Pfam" id="PF22029">
    <property type="entry name" value="PhyR_sigma2"/>
    <property type="match status" value="1"/>
</dbReference>
<dbReference type="NCBIfam" id="NF006623">
    <property type="entry name" value="PRK09191.1"/>
    <property type="match status" value="1"/>
</dbReference>
<evidence type="ECO:0000313" key="5">
    <source>
        <dbReference type="Proteomes" id="UP001424459"/>
    </source>
</evidence>
<feature type="domain" description="Response regulatory" evidence="3">
    <location>
        <begin position="166"/>
        <end position="279"/>
    </location>
</feature>
<evidence type="ECO:0000259" key="3">
    <source>
        <dbReference type="PROSITE" id="PS50110"/>
    </source>
</evidence>
<name>A0ABP7U2U3_9SPHN</name>
<gene>
    <name evidence="4" type="primary">phyR</name>
    <name evidence="4" type="ORF">GCM10022281_13820</name>
</gene>
<dbReference type="EMBL" id="BAABBR010000001">
    <property type="protein sequence ID" value="GAA4034861.1"/>
    <property type="molecule type" value="Genomic_DNA"/>
</dbReference>
<dbReference type="Proteomes" id="UP001424459">
    <property type="component" value="Unassembled WGS sequence"/>
</dbReference>
<evidence type="ECO:0000256" key="2">
    <source>
        <dbReference type="PROSITE-ProRule" id="PRU00169"/>
    </source>
</evidence>
<dbReference type="InterPro" id="IPR050595">
    <property type="entry name" value="Bact_response_regulator"/>
</dbReference>
<dbReference type="InterPro" id="IPR014605">
    <property type="entry name" value="Sig_resp-reg_PhyR"/>
</dbReference>
<dbReference type="SMART" id="SM00448">
    <property type="entry name" value="REC"/>
    <property type="match status" value="1"/>
</dbReference>
<feature type="modified residue" description="4-aspartylphosphate" evidence="2">
    <location>
        <position position="216"/>
    </location>
</feature>
<dbReference type="PROSITE" id="PS50110">
    <property type="entry name" value="RESPONSE_REGULATORY"/>
    <property type="match status" value="1"/>
</dbReference>